<feature type="compositionally biased region" description="Acidic residues" evidence="2">
    <location>
        <begin position="435"/>
        <end position="444"/>
    </location>
</feature>
<dbReference type="PANTHER" id="PTHR15048">
    <property type="entry name" value="STARCH-BINDING DOMAIN-CONTAINING PROTEIN 1"/>
    <property type="match status" value="1"/>
</dbReference>
<dbReference type="AlphaFoldDB" id="A0A2P6TN91"/>
<dbReference type="SUPFAM" id="SSF49452">
    <property type="entry name" value="Starch-binding domain-like"/>
    <property type="match status" value="1"/>
</dbReference>
<dbReference type="InterPro" id="IPR002044">
    <property type="entry name" value="CBM20"/>
</dbReference>
<reference evidence="4 5" key="1">
    <citation type="journal article" date="2018" name="Plant J.">
        <title>Genome sequences of Chlorella sorokiniana UTEX 1602 and Micractinium conductrix SAG 241.80: implications to maltose excretion by a green alga.</title>
        <authorList>
            <person name="Arriola M.B."/>
            <person name="Velmurugan N."/>
            <person name="Zhang Y."/>
            <person name="Plunkett M.H."/>
            <person name="Hondzo H."/>
            <person name="Barney B.M."/>
        </authorList>
    </citation>
    <scope>NUCLEOTIDE SEQUENCE [LARGE SCALE GENOMIC DNA]</scope>
    <source>
        <strain evidence="5">UTEX 1602</strain>
    </source>
</reference>
<feature type="coiled-coil region" evidence="1">
    <location>
        <begin position="333"/>
        <end position="395"/>
    </location>
</feature>
<dbReference type="GO" id="GO:2001070">
    <property type="term" value="F:starch binding"/>
    <property type="evidence" value="ECO:0007669"/>
    <property type="project" value="InterPro"/>
</dbReference>
<feature type="compositionally biased region" description="Low complexity" evidence="2">
    <location>
        <begin position="40"/>
        <end position="54"/>
    </location>
</feature>
<keyword evidence="1" id="KW-0175">Coiled coil</keyword>
<evidence type="ECO:0000256" key="1">
    <source>
        <dbReference type="SAM" id="Coils"/>
    </source>
</evidence>
<feature type="region of interest" description="Disordered" evidence="2">
    <location>
        <begin position="118"/>
        <end position="170"/>
    </location>
</feature>
<dbReference type="Pfam" id="PF00686">
    <property type="entry name" value="CBM_20"/>
    <property type="match status" value="1"/>
</dbReference>
<feature type="domain" description="CBM20" evidence="3">
    <location>
        <begin position="198"/>
        <end position="301"/>
    </location>
</feature>
<protein>
    <submittedName>
        <fullName evidence="4">Carbohydrate-binding module family 20</fullName>
    </submittedName>
</protein>
<dbReference type="PANTHER" id="PTHR15048:SF0">
    <property type="entry name" value="STARCH-BINDING DOMAIN-CONTAINING PROTEIN 1"/>
    <property type="match status" value="1"/>
</dbReference>
<sequence>MQRRADDMLRGELLSSLLKRRGISTEDGSADGSSSGGSSGSLSLGSPQQQAQRQPEPEPEWSLPPFVPPQPEPPAVAAATYLQQEQRQQEQLAQLQQLEQERQRQQEEQLELLRQLVQQEEQQQQQPGSAPPSAAAAAPAMPAAPAVPAVRRRGRPRKSPVPPVPPGSSLVAAAEGAAEGLAENYGAAVALAAYQDTLSRQPLVDVSFCLRAKLDFGTRVRVVGGHECLGTWRVEAAPELVWSEGDQWRAQVKLPAGAIVEYKYVLLESSGGVRAWQSGANNVLAVKMSEERIELFDTWQSNPDQALVVSDGGAASKREGRLMAWAGEMMSQLSAQRQEMRRMSLELAGSQQELREARERAEFFRGQYAAKEAERKEAAAQLSEARALNTALQSQLQDTTGALKEAIETASALLQQVDARGAEIRSRRRSRAAAEEADSEEAED</sequence>
<comment type="caution">
    <text evidence="4">The sequence shown here is derived from an EMBL/GenBank/DDBJ whole genome shotgun (WGS) entry which is preliminary data.</text>
</comment>
<dbReference type="Proteomes" id="UP000239899">
    <property type="component" value="Unassembled WGS sequence"/>
</dbReference>
<dbReference type="PROSITE" id="PS51166">
    <property type="entry name" value="CBM20"/>
    <property type="match status" value="1"/>
</dbReference>
<evidence type="ECO:0000313" key="5">
    <source>
        <dbReference type="Proteomes" id="UP000239899"/>
    </source>
</evidence>
<dbReference type="CDD" id="cd05467">
    <property type="entry name" value="CBM20"/>
    <property type="match status" value="1"/>
</dbReference>
<proteinExistence type="predicted"/>
<dbReference type="OrthoDB" id="550577at2759"/>
<feature type="region of interest" description="Disordered" evidence="2">
    <location>
        <begin position="418"/>
        <end position="444"/>
    </location>
</feature>
<dbReference type="EMBL" id="LHPG02000010">
    <property type="protein sequence ID" value="PRW50793.1"/>
    <property type="molecule type" value="Genomic_DNA"/>
</dbReference>
<dbReference type="SMART" id="SM01065">
    <property type="entry name" value="CBM_2"/>
    <property type="match status" value="1"/>
</dbReference>
<dbReference type="Gene3D" id="2.60.40.10">
    <property type="entry name" value="Immunoglobulins"/>
    <property type="match status" value="1"/>
</dbReference>
<keyword evidence="5" id="KW-1185">Reference proteome</keyword>
<name>A0A2P6TN91_CHLSO</name>
<evidence type="ECO:0000259" key="3">
    <source>
        <dbReference type="PROSITE" id="PS51166"/>
    </source>
</evidence>
<evidence type="ECO:0000256" key="2">
    <source>
        <dbReference type="SAM" id="MobiDB-lite"/>
    </source>
</evidence>
<organism evidence="4 5">
    <name type="scientific">Chlorella sorokiniana</name>
    <name type="common">Freshwater green alga</name>
    <dbReference type="NCBI Taxonomy" id="3076"/>
    <lineage>
        <taxon>Eukaryota</taxon>
        <taxon>Viridiplantae</taxon>
        <taxon>Chlorophyta</taxon>
        <taxon>core chlorophytes</taxon>
        <taxon>Trebouxiophyceae</taxon>
        <taxon>Chlorellales</taxon>
        <taxon>Chlorellaceae</taxon>
        <taxon>Chlorella clade</taxon>
        <taxon>Chlorella</taxon>
    </lineage>
</organism>
<accession>A0A2P6TN91</accession>
<dbReference type="STRING" id="3076.A0A2P6TN91"/>
<dbReference type="GO" id="GO:0016020">
    <property type="term" value="C:membrane"/>
    <property type="evidence" value="ECO:0007669"/>
    <property type="project" value="TreeGrafter"/>
</dbReference>
<feature type="compositionally biased region" description="Low complexity" evidence="2">
    <location>
        <begin position="118"/>
        <end position="149"/>
    </location>
</feature>
<feature type="compositionally biased region" description="Pro residues" evidence="2">
    <location>
        <begin position="65"/>
        <end position="74"/>
    </location>
</feature>
<dbReference type="InterPro" id="IPR013783">
    <property type="entry name" value="Ig-like_fold"/>
</dbReference>
<dbReference type="InterPro" id="IPR013784">
    <property type="entry name" value="Carb-bd-like_fold"/>
</dbReference>
<feature type="compositionally biased region" description="Low complexity" evidence="2">
    <location>
        <begin position="75"/>
        <end position="98"/>
    </location>
</feature>
<gene>
    <name evidence="4" type="ORF">C2E21_5603</name>
</gene>
<feature type="region of interest" description="Disordered" evidence="2">
    <location>
        <begin position="20"/>
        <end position="103"/>
    </location>
</feature>
<evidence type="ECO:0000313" key="4">
    <source>
        <dbReference type="EMBL" id="PRW50793.1"/>
    </source>
</evidence>